<dbReference type="PANTHER" id="PTHR43546">
    <property type="entry name" value="UPF0173 METAL-DEPENDENT HYDROLASE MJ1163-RELATED"/>
    <property type="match status" value="1"/>
</dbReference>
<dbReference type="Gene3D" id="3.60.15.10">
    <property type="entry name" value="Ribonuclease Z/Hydroxyacylglutathione hydrolase-like"/>
    <property type="match status" value="1"/>
</dbReference>
<keyword evidence="1 3" id="KW-0378">Hydrolase</keyword>
<dbReference type="Proteomes" id="UP000526408">
    <property type="component" value="Unassembled WGS sequence"/>
</dbReference>
<keyword evidence="4" id="KW-1185">Reference proteome</keyword>
<evidence type="ECO:0000259" key="2">
    <source>
        <dbReference type="Pfam" id="PF12706"/>
    </source>
</evidence>
<comment type="caution">
    <text evidence="3">The sequence shown here is derived from an EMBL/GenBank/DDBJ whole genome shotgun (WGS) entry which is preliminary data.</text>
</comment>
<organism evidence="3 4">
    <name type="scientific">Roseicyclus persicicus</name>
    <dbReference type="NCBI Taxonomy" id="2650661"/>
    <lineage>
        <taxon>Bacteria</taxon>
        <taxon>Pseudomonadati</taxon>
        <taxon>Pseudomonadota</taxon>
        <taxon>Alphaproteobacteria</taxon>
        <taxon>Rhodobacterales</taxon>
        <taxon>Roseobacteraceae</taxon>
        <taxon>Roseicyclus</taxon>
    </lineage>
</organism>
<proteinExistence type="predicted"/>
<dbReference type="GO" id="GO:0016787">
    <property type="term" value="F:hydrolase activity"/>
    <property type="evidence" value="ECO:0007669"/>
    <property type="project" value="UniProtKB-KW"/>
</dbReference>
<evidence type="ECO:0000313" key="4">
    <source>
        <dbReference type="Proteomes" id="UP000526408"/>
    </source>
</evidence>
<name>A0A7X6GY88_9RHOB</name>
<protein>
    <submittedName>
        <fullName evidence="3">MBL fold metallo-hydrolase</fullName>
    </submittedName>
</protein>
<reference evidence="3 4" key="1">
    <citation type="submission" date="2020-04" db="EMBL/GenBank/DDBJ databases">
        <authorList>
            <person name="Yoon J."/>
        </authorList>
    </citation>
    <scope>NUCLEOTIDE SEQUENCE [LARGE SCALE GENOMIC DNA]</scope>
    <source>
        <strain evidence="3 4">KMU-115</strain>
    </source>
</reference>
<evidence type="ECO:0000256" key="1">
    <source>
        <dbReference type="ARBA" id="ARBA00022801"/>
    </source>
</evidence>
<dbReference type="PANTHER" id="PTHR43546:SF9">
    <property type="entry name" value="L-ASCORBATE-6-PHOSPHATE LACTONASE ULAG-RELATED"/>
    <property type="match status" value="1"/>
</dbReference>
<dbReference type="EMBL" id="JAAZQQ010000002">
    <property type="protein sequence ID" value="NKX44619.1"/>
    <property type="molecule type" value="Genomic_DNA"/>
</dbReference>
<dbReference type="InterPro" id="IPR001279">
    <property type="entry name" value="Metallo-B-lactamas"/>
</dbReference>
<feature type="domain" description="Metallo-beta-lactamase" evidence="2">
    <location>
        <begin position="43"/>
        <end position="243"/>
    </location>
</feature>
<dbReference type="SUPFAM" id="SSF56281">
    <property type="entry name" value="Metallo-hydrolase/oxidoreductase"/>
    <property type="match status" value="1"/>
</dbReference>
<dbReference type="Pfam" id="PF12706">
    <property type="entry name" value="Lactamase_B_2"/>
    <property type="match status" value="1"/>
</dbReference>
<dbReference type="AlphaFoldDB" id="A0A7X6GY88"/>
<dbReference type="InterPro" id="IPR036866">
    <property type="entry name" value="RibonucZ/Hydroxyglut_hydro"/>
</dbReference>
<evidence type="ECO:0000313" key="3">
    <source>
        <dbReference type="EMBL" id="NKX44619.1"/>
    </source>
</evidence>
<accession>A0A7X6GY88</accession>
<dbReference type="InterPro" id="IPR050114">
    <property type="entry name" value="UPF0173_UPF0282_UlaG_hydrolase"/>
</dbReference>
<gene>
    <name evidence="3" type="ORF">HCU73_08460</name>
</gene>
<sequence length="280" mass="29153">MAGGLPALSTLATGSTAQADAATGTAVTQIRNATLHVDYAGVRFLIDPMLSERGAFPGFPGTPNSELRNPLVHLPFPVEEITRANAVILTHLHPDHWDEAASAALPKTIPVFTQNDADAAVVRAAGFKAVEVLGAETRFASVTLTRTGGAHAAPEILAVAGEMLGEVSGVVFLHPAAPTVYLAGDTVWNETVRDALATHQPEVVILNAGYAQITGLGPILMGAEDVRSVAEAAPDATLIATHIEAINHCILTRAELRAFAADAGFGDRLRVPGDGETIRL</sequence>